<comment type="similarity">
    <text evidence="2 8">Belongs to the outer membrane factor (OMF) (TC 1.B.17) family.</text>
</comment>
<keyword evidence="5 8" id="KW-0564">Palmitate</keyword>
<keyword evidence="4 8" id="KW-0812">Transmembrane</keyword>
<sequence>MSLKYLTVAVTLALSGCSLIPEYERPEAPIAANWAPGTAYDQEGGKSAADLAWQEFFRDPALRQLVGVALDNNRDLRQAILNVEAYRALHRIQRSELFPSIDAGAGGARQRLPDDLSPNGVSGIQSQYDVSLGVAYELDVFGRIRSLSRAALEQYLATAEAQRSVQIALVSDVATAYFNWRTDQAQLKLTEATLDSYQESLELIKATAEAGTASALDVRQARTLVDQARTQKALYKRLIAEDANALRLLLGTGIPADLQDADKPQMDLLAEFPAGLPADLLLRRPDIRAAEHRLLAANANIGAARAAFFPSIGLTGAAGTASSELSGLFDAGSGTWSLMPQINIPIFTAGRLKANLEYAEVQKDINVAAYEKSIQTAFREVADGLAARDNLGEQVLAQSDLVENNQDYYQLARQRYDEGVDAYLTVLDAQRELFASQRQLLSDQLLQLNREILLYKALGGGWEERFALHNETPQ</sequence>
<keyword evidence="3 8" id="KW-1134">Transmembrane beta strand</keyword>
<organism evidence="9 10">
    <name type="scientific">Stutzerimonas stutzeri</name>
    <name type="common">Pseudomonas stutzeri</name>
    <dbReference type="NCBI Taxonomy" id="316"/>
    <lineage>
        <taxon>Bacteria</taxon>
        <taxon>Pseudomonadati</taxon>
        <taxon>Pseudomonadota</taxon>
        <taxon>Gammaproteobacteria</taxon>
        <taxon>Pseudomonadales</taxon>
        <taxon>Pseudomonadaceae</taxon>
        <taxon>Stutzerimonas</taxon>
    </lineage>
</organism>
<evidence type="ECO:0000256" key="4">
    <source>
        <dbReference type="ARBA" id="ARBA00022692"/>
    </source>
</evidence>
<dbReference type="EMBL" id="PPXG01000001">
    <property type="protein sequence ID" value="POH84525.1"/>
    <property type="molecule type" value="Genomic_DNA"/>
</dbReference>
<dbReference type="SUPFAM" id="SSF56954">
    <property type="entry name" value="Outer membrane efflux proteins (OEP)"/>
    <property type="match status" value="1"/>
</dbReference>
<evidence type="ECO:0000256" key="8">
    <source>
        <dbReference type="RuleBase" id="RU362097"/>
    </source>
</evidence>
<dbReference type="PANTHER" id="PTHR30203:SF32">
    <property type="entry name" value="CATION EFFLUX SYSTEM PROTEIN CUSC"/>
    <property type="match status" value="1"/>
</dbReference>
<dbReference type="Pfam" id="PF02321">
    <property type="entry name" value="OEP"/>
    <property type="match status" value="2"/>
</dbReference>
<accession>A0A2S4ASR5</accession>
<evidence type="ECO:0000256" key="3">
    <source>
        <dbReference type="ARBA" id="ARBA00022452"/>
    </source>
</evidence>
<evidence type="ECO:0000313" key="9">
    <source>
        <dbReference type="EMBL" id="POH84525.1"/>
    </source>
</evidence>
<dbReference type="InterPro" id="IPR010131">
    <property type="entry name" value="MdtP/NodT-like"/>
</dbReference>
<dbReference type="Proteomes" id="UP000237068">
    <property type="component" value="Unassembled WGS sequence"/>
</dbReference>
<dbReference type="Gene3D" id="2.20.200.10">
    <property type="entry name" value="Outer membrane efflux proteins (OEP)"/>
    <property type="match status" value="1"/>
</dbReference>
<evidence type="ECO:0000256" key="6">
    <source>
        <dbReference type="ARBA" id="ARBA00023237"/>
    </source>
</evidence>
<dbReference type="GO" id="GO:0009279">
    <property type="term" value="C:cell outer membrane"/>
    <property type="evidence" value="ECO:0007669"/>
    <property type="project" value="UniProtKB-SubCell"/>
</dbReference>
<keyword evidence="6" id="KW-0998">Cell outer membrane</keyword>
<dbReference type="GO" id="GO:0015562">
    <property type="term" value="F:efflux transmembrane transporter activity"/>
    <property type="evidence" value="ECO:0007669"/>
    <property type="project" value="InterPro"/>
</dbReference>
<keyword evidence="8" id="KW-0472">Membrane</keyword>
<evidence type="ECO:0000256" key="5">
    <source>
        <dbReference type="ARBA" id="ARBA00023139"/>
    </source>
</evidence>
<dbReference type="PROSITE" id="PS51257">
    <property type="entry name" value="PROKAR_LIPOPROTEIN"/>
    <property type="match status" value="1"/>
</dbReference>
<keyword evidence="7 8" id="KW-0449">Lipoprotein</keyword>
<evidence type="ECO:0000256" key="1">
    <source>
        <dbReference type="ARBA" id="ARBA00004459"/>
    </source>
</evidence>
<name>A0A2S4ASR5_STUST</name>
<evidence type="ECO:0000256" key="2">
    <source>
        <dbReference type="ARBA" id="ARBA00007613"/>
    </source>
</evidence>
<proteinExistence type="inferred from homology"/>
<gene>
    <name evidence="9" type="ORF">CXK91_00705</name>
</gene>
<dbReference type="NCBIfam" id="TIGR01845">
    <property type="entry name" value="outer_NodT"/>
    <property type="match status" value="1"/>
</dbReference>
<dbReference type="AlphaFoldDB" id="A0A2S4ASR5"/>
<dbReference type="InterPro" id="IPR003423">
    <property type="entry name" value="OMP_efflux"/>
</dbReference>
<comment type="subcellular location">
    <subcellularLocation>
        <location evidence="1 8">Cell outer membrane</location>
        <topology evidence="1 8">Lipid-anchor</topology>
    </subcellularLocation>
</comment>
<dbReference type="RefSeq" id="WP_103454510.1">
    <property type="nucleotide sequence ID" value="NZ_JAMOHQ010000011.1"/>
</dbReference>
<dbReference type="Gene3D" id="1.20.1600.10">
    <property type="entry name" value="Outer membrane efflux proteins (OEP)"/>
    <property type="match status" value="1"/>
</dbReference>
<dbReference type="OrthoDB" id="9770517at2"/>
<comment type="caution">
    <text evidence="9">The sequence shown here is derived from an EMBL/GenBank/DDBJ whole genome shotgun (WGS) entry which is preliminary data.</text>
</comment>
<reference evidence="9 10" key="1">
    <citation type="submission" date="2018-01" db="EMBL/GenBank/DDBJ databases">
        <title>Denitrification phenotypes of diverse strains of Pseudomonas stutzeri.</title>
        <authorList>
            <person name="Milligan D.A."/>
            <person name="Bergaust L."/>
            <person name="Bakken L.R."/>
            <person name="Frostegard A."/>
        </authorList>
    </citation>
    <scope>NUCLEOTIDE SEQUENCE [LARGE SCALE GENOMIC DNA]</scope>
    <source>
        <strain evidence="9 10">24a13</strain>
    </source>
</reference>
<evidence type="ECO:0000313" key="10">
    <source>
        <dbReference type="Proteomes" id="UP000237068"/>
    </source>
</evidence>
<dbReference type="PANTHER" id="PTHR30203">
    <property type="entry name" value="OUTER MEMBRANE CATION EFFLUX PROTEIN"/>
    <property type="match status" value="1"/>
</dbReference>
<evidence type="ECO:0000256" key="7">
    <source>
        <dbReference type="ARBA" id="ARBA00023288"/>
    </source>
</evidence>
<protein>
    <submittedName>
        <fullName evidence="9">Multidrug transporter</fullName>
    </submittedName>
</protein>